<evidence type="ECO:0000313" key="1">
    <source>
        <dbReference type="EMBL" id="QHU16257.1"/>
    </source>
</evidence>
<name>A0A6C0KHJ2_9ZZZZ</name>
<accession>A0A6C0KHJ2</accession>
<dbReference type="EMBL" id="MN740878">
    <property type="protein sequence ID" value="QHU16257.1"/>
    <property type="molecule type" value="Genomic_DNA"/>
</dbReference>
<dbReference type="AlphaFoldDB" id="A0A6C0KHJ2"/>
<organism evidence="1">
    <name type="scientific">viral metagenome</name>
    <dbReference type="NCBI Taxonomy" id="1070528"/>
    <lineage>
        <taxon>unclassified sequences</taxon>
        <taxon>metagenomes</taxon>
        <taxon>organismal metagenomes</taxon>
    </lineage>
</organism>
<reference evidence="1" key="1">
    <citation type="journal article" date="2020" name="Nature">
        <title>Giant virus diversity and host interactions through global metagenomics.</title>
        <authorList>
            <person name="Schulz F."/>
            <person name="Roux S."/>
            <person name="Paez-Espino D."/>
            <person name="Jungbluth S."/>
            <person name="Walsh D.A."/>
            <person name="Denef V.J."/>
            <person name="McMahon K.D."/>
            <person name="Konstantinidis K.T."/>
            <person name="Eloe-Fadrosh E.A."/>
            <person name="Kyrpides N.C."/>
            <person name="Woyke T."/>
        </authorList>
    </citation>
    <scope>NUCLEOTIDE SEQUENCE</scope>
    <source>
        <strain evidence="1">GVMAG-S-3300011013-78</strain>
    </source>
</reference>
<sequence length="51" mass="5547">MSTPSASEILKVKNNLLHLIDFNSNIRTDGINKISNAFSLLSLTDDSDLGL</sequence>
<proteinExistence type="predicted"/>
<protein>
    <submittedName>
        <fullName evidence="1">Uncharacterized protein</fullName>
    </submittedName>
</protein>